<comment type="caution">
    <text evidence="2">The sequence shown here is derived from an EMBL/GenBank/DDBJ whole genome shotgun (WGS) entry which is preliminary data.</text>
</comment>
<protein>
    <submittedName>
        <fullName evidence="2">Uncharacterized protein</fullName>
    </submittedName>
</protein>
<evidence type="ECO:0000256" key="1">
    <source>
        <dbReference type="SAM" id="Phobius"/>
    </source>
</evidence>
<reference evidence="2 3" key="1">
    <citation type="journal article" date="2016" name="MBio">
        <title>Lateral Gene Transfer in a Heavy Metal-Contaminated-Groundwater Microbial Community.</title>
        <authorList>
            <person name="Hemme C.L."/>
            <person name="Green S.J."/>
            <person name="Rishishwar L."/>
            <person name="Prakash O."/>
            <person name="Pettenato A."/>
            <person name="Chakraborty R."/>
            <person name="Deutschbauer A.M."/>
            <person name="Van Nostrand J.D."/>
            <person name="Wu L."/>
            <person name="He Z."/>
            <person name="Jordan I.K."/>
            <person name="Hazen T.C."/>
            <person name="Arkin A.P."/>
            <person name="Kostka J.E."/>
            <person name="Zhou J."/>
        </authorList>
    </citation>
    <scope>NUCLEOTIDE SEQUENCE [LARGE SCALE GENOMIC DNA]</scope>
    <source>
        <strain evidence="2 3">FW104-T7</strain>
    </source>
</reference>
<proteinExistence type="predicted"/>
<dbReference type="STRING" id="416169.RHOFW104T7_17355"/>
<name>A0A154QG05_9GAMM</name>
<dbReference type="EMBL" id="LVJS01000054">
    <property type="protein sequence ID" value="KZC22582.1"/>
    <property type="molecule type" value="Genomic_DNA"/>
</dbReference>
<evidence type="ECO:0000313" key="3">
    <source>
        <dbReference type="Proteomes" id="UP000076131"/>
    </source>
</evidence>
<evidence type="ECO:0000313" key="2">
    <source>
        <dbReference type="EMBL" id="KZC22582.1"/>
    </source>
</evidence>
<keyword evidence="1" id="KW-0812">Transmembrane</keyword>
<sequence>MKDLNEYTPEQVQALLAEEGWHDELPPVHRLQLTPWQQWVFWGLRIYVVVMCVIVLWAFSTGVHA</sequence>
<dbReference type="AlphaFoldDB" id="A0A154QG05"/>
<dbReference type="Proteomes" id="UP000076131">
    <property type="component" value="Unassembled WGS sequence"/>
</dbReference>
<feature type="transmembrane region" description="Helical" evidence="1">
    <location>
        <begin position="39"/>
        <end position="59"/>
    </location>
</feature>
<gene>
    <name evidence="2" type="ORF">RHOFW104T7_17355</name>
</gene>
<keyword evidence="1" id="KW-0472">Membrane</keyword>
<keyword evidence="3" id="KW-1185">Reference proteome</keyword>
<accession>A0A154QG05</accession>
<keyword evidence="1" id="KW-1133">Transmembrane helix</keyword>
<dbReference type="RefSeq" id="WP_008436298.1">
    <property type="nucleotide sequence ID" value="NZ_LVJS01000054.1"/>
</dbReference>
<organism evidence="2 3">
    <name type="scientific">Rhodanobacter thiooxydans</name>
    <dbReference type="NCBI Taxonomy" id="416169"/>
    <lineage>
        <taxon>Bacteria</taxon>
        <taxon>Pseudomonadati</taxon>
        <taxon>Pseudomonadota</taxon>
        <taxon>Gammaproteobacteria</taxon>
        <taxon>Lysobacterales</taxon>
        <taxon>Rhodanobacteraceae</taxon>
        <taxon>Rhodanobacter</taxon>
    </lineage>
</organism>